<keyword evidence="2" id="KW-1185">Reference proteome</keyword>
<reference evidence="1 2" key="1">
    <citation type="journal article" date="2013" name="Fungal Biol.">
        <title>Analysis of microsatellite markers in the genome of the plant pathogen Ceratocystis fimbriata.</title>
        <authorList>
            <person name="Simpson M.C."/>
            <person name="Wilken P.M."/>
            <person name="Coetzee M.P."/>
            <person name="Wingfield M.J."/>
            <person name="Wingfield B.D."/>
        </authorList>
    </citation>
    <scope>NUCLEOTIDE SEQUENCE [LARGE SCALE GENOMIC DNA]</scope>
    <source>
        <strain evidence="1 2">CBS 114723</strain>
    </source>
</reference>
<organism evidence="1 2">
    <name type="scientific">Ceratocystis fimbriata CBS 114723</name>
    <dbReference type="NCBI Taxonomy" id="1035309"/>
    <lineage>
        <taxon>Eukaryota</taxon>
        <taxon>Fungi</taxon>
        <taxon>Dikarya</taxon>
        <taxon>Ascomycota</taxon>
        <taxon>Pezizomycotina</taxon>
        <taxon>Sordariomycetes</taxon>
        <taxon>Hypocreomycetidae</taxon>
        <taxon>Microascales</taxon>
        <taxon>Ceratocystidaceae</taxon>
        <taxon>Ceratocystis</taxon>
    </lineage>
</organism>
<accession>A0A2C5WUB0</accession>
<dbReference type="AlphaFoldDB" id="A0A2C5WUB0"/>
<evidence type="ECO:0000313" key="2">
    <source>
        <dbReference type="Proteomes" id="UP000222788"/>
    </source>
</evidence>
<dbReference type="EMBL" id="APWK03000103">
    <property type="protein sequence ID" value="PHH51118.1"/>
    <property type="molecule type" value="Genomic_DNA"/>
</dbReference>
<gene>
    <name evidence="1" type="ORF">CFIMG_004892RA</name>
</gene>
<name>A0A2C5WUB0_9PEZI</name>
<protein>
    <submittedName>
        <fullName evidence="1">Uncharacterized protein</fullName>
    </submittedName>
</protein>
<reference evidence="1 2" key="2">
    <citation type="journal article" date="2013" name="IMA Fungus">
        <title>IMA Genome-F 1: Ceratocystis fimbriata: Draft nuclear genome sequence for the plant pathogen, Ceratocystis fimbriata.</title>
        <authorList>
            <person name="Wilken P.M."/>
            <person name="Steenkamp E.T."/>
            <person name="Wingfield M.J."/>
            <person name="de Beer Z.W."/>
            <person name="Wingfield B.D."/>
        </authorList>
    </citation>
    <scope>NUCLEOTIDE SEQUENCE [LARGE SCALE GENOMIC DNA]</scope>
    <source>
        <strain evidence="1 2">CBS 114723</strain>
    </source>
</reference>
<sequence>MLQLLLPLANNSASQSRQPPRLFLPALSLSTALVGLSATPSPNPIKIHHQHRCRYFFSVGYRQVVSWACCIIHERKGFASWQA</sequence>
<evidence type="ECO:0000313" key="1">
    <source>
        <dbReference type="EMBL" id="PHH51118.1"/>
    </source>
</evidence>
<comment type="caution">
    <text evidence="1">The sequence shown here is derived from an EMBL/GenBank/DDBJ whole genome shotgun (WGS) entry which is preliminary data.</text>
</comment>
<dbReference type="Proteomes" id="UP000222788">
    <property type="component" value="Unassembled WGS sequence"/>
</dbReference>
<proteinExistence type="predicted"/>